<accession>A0A3A1NMM9</accession>
<dbReference type="PANTHER" id="PTHR33359">
    <property type="entry name" value="MOLYBDOPTERIN SYNTHASE SULFUR CARRIER SUBUNIT"/>
    <property type="match status" value="1"/>
</dbReference>
<dbReference type="STRING" id="1055723.SAMN05216293_3263"/>
<proteinExistence type="inferred from homology"/>
<reference evidence="5 6" key="1">
    <citation type="submission" date="2016-11" db="EMBL/GenBank/DDBJ databases">
        <authorList>
            <person name="Varghese N."/>
            <person name="Submissions S."/>
        </authorList>
    </citation>
    <scope>NUCLEOTIDE SEQUENCE [LARGE SCALE GENOMIC DNA]</scope>
    <source>
        <strain evidence="5 6">CGMCC 1.12174</strain>
        <strain evidence="4 7">DSM 26351</strain>
    </source>
</reference>
<evidence type="ECO:0000256" key="3">
    <source>
        <dbReference type="ARBA" id="ARBA00024247"/>
    </source>
</evidence>
<dbReference type="GO" id="GO:0000166">
    <property type="term" value="F:nucleotide binding"/>
    <property type="evidence" value="ECO:0007669"/>
    <property type="project" value="UniProtKB-KW"/>
</dbReference>
<evidence type="ECO:0000256" key="1">
    <source>
        <dbReference type="ARBA" id="ARBA00022741"/>
    </source>
</evidence>
<accession>A0A1M6ZVX0</accession>
<gene>
    <name evidence="4" type="ORF">SAMN04487891_108104</name>
    <name evidence="5" type="ORF">SAMN05216293_3263</name>
</gene>
<organism evidence="5 6">
    <name type="scientific">Flagellimonas taeanensis</name>
    <dbReference type="NCBI Taxonomy" id="1005926"/>
    <lineage>
        <taxon>Bacteria</taxon>
        <taxon>Pseudomonadati</taxon>
        <taxon>Bacteroidota</taxon>
        <taxon>Flavobacteriia</taxon>
        <taxon>Flavobacteriales</taxon>
        <taxon>Flavobacteriaceae</taxon>
        <taxon>Flagellimonas</taxon>
    </lineage>
</organism>
<comment type="caution">
    <text evidence="5">The sequence shown here is derived from an EMBL/GenBank/DDBJ whole genome shotgun (WGS) entry which is preliminary data.</text>
</comment>
<dbReference type="Gene3D" id="3.10.20.30">
    <property type="match status" value="1"/>
</dbReference>
<comment type="similarity">
    <text evidence="2">Belongs to the MoaD family.</text>
</comment>
<evidence type="ECO:0000313" key="7">
    <source>
        <dbReference type="Proteomes" id="UP000198940"/>
    </source>
</evidence>
<protein>
    <recommendedName>
        <fullName evidence="3">Molybdopterin synthase sulfur carrier subunit</fullName>
    </recommendedName>
</protein>
<dbReference type="InterPro" id="IPR012675">
    <property type="entry name" value="Beta-grasp_dom_sf"/>
</dbReference>
<evidence type="ECO:0000313" key="5">
    <source>
        <dbReference type="EMBL" id="SHL34648.1"/>
    </source>
</evidence>
<dbReference type="InterPro" id="IPR016155">
    <property type="entry name" value="Mopterin_synth/thiamin_S_b"/>
</dbReference>
<dbReference type="Proteomes" id="UP000198940">
    <property type="component" value="Unassembled WGS sequence"/>
</dbReference>
<evidence type="ECO:0000313" key="4">
    <source>
        <dbReference type="EMBL" id="SFC28132.1"/>
    </source>
</evidence>
<dbReference type="AlphaFoldDB" id="A0A1M6ZVX0"/>
<dbReference type="Proteomes" id="UP000184031">
    <property type="component" value="Unassembled WGS sequence"/>
</dbReference>
<dbReference type="InterPro" id="IPR044672">
    <property type="entry name" value="MOCS2A"/>
</dbReference>
<dbReference type="InterPro" id="IPR003749">
    <property type="entry name" value="ThiS/MoaD-like"/>
</dbReference>
<dbReference type="CDD" id="cd00754">
    <property type="entry name" value="Ubl_MoaD"/>
    <property type="match status" value="1"/>
</dbReference>
<dbReference type="SUPFAM" id="SSF54285">
    <property type="entry name" value="MoaD/ThiS"/>
    <property type="match status" value="1"/>
</dbReference>
<dbReference type="GO" id="GO:1990133">
    <property type="term" value="C:molybdopterin adenylyltransferase complex"/>
    <property type="evidence" value="ECO:0007669"/>
    <property type="project" value="TreeGrafter"/>
</dbReference>
<evidence type="ECO:0000256" key="2">
    <source>
        <dbReference type="ARBA" id="ARBA00024200"/>
    </source>
</evidence>
<dbReference type="OrthoDB" id="598356at2"/>
<dbReference type="PANTHER" id="PTHR33359:SF1">
    <property type="entry name" value="MOLYBDOPTERIN SYNTHASE SULFUR CARRIER SUBUNIT"/>
    <property type="match status" value="1"/>
</dbReference>
<sequence length="84" mass="8888">MTILLFGIAKDIVGSPTLSVPTSSVTGKKIPKTVGELKTFLSGTYPELNKLSSMAVAVNHNYAEDHEIINSYDEIALIPPVSGG</sequence>
<keyword evidence="7" id="KW-1185">Reference proteome</keyword>
<dbReference type="RefSeq" id="WP_072881863.1">
    <property type="nucleotide sequence ID" value="NZ_FOKU01000008.1"/>
</dbReference>
<dbReference type="Pfam" id="PF02597">
    <property type="entry name" value="ThiS"/>
    <property type="match status" value="1"/>
</dbReference>
<dbReference type="EMBL" id="FRAT01000009">
    <property type="protein sequence ID" value="SHL34648.1"/>
    <property type="molecule type" value="Genomic_DNA"/>
</dbReference>
<dbReference type="GO" id="GO:0006777">
    <property type="term" value="P:Mo-molybdopterin cofactor biosynthetic process"/>
    <property type="evidence" value="ECO:0007669"/>
    <property type="project" value="InterPro"/>
</dbReference>
<dbReference type="EMBL" id="FOKU01000008">
    <property type="protein sequence ID" value="SFC28132.1"/>
    <property type="molecule type" value="Genomic_DNA"/>
</dbReference>
<evidence type="ECO:0000313" key="6">
    <source>
        <dbReference type="Proteomes" id="UP000184031"/>
    </source>
</evidence>
<name>A0A1M6ZVX0_9FLAO</name>
<keyword evidence="1" id="KW-0547">Nucleotide-binding</keyword>